<evidence type="ECO:0000256" key="1">
    <source>
        <dbReference type="SAM" id="MobiDB-lite"/>
    </source>
</evidence>
<evidence type="ECO:0000313" key="3">
    <source>
        <dbReference type="Proteomes" id="UP000029858"/>
    </source>
</evidence>
<comment type="caution">
    <text evidence="2">The sequence shown here is derived from an EMBL/GenBank/DDBJ whole genome shotgun (WGS) entry which is preliminary data.</text>
</comment>
<protein>
    <submittedName>
        <fullName evidence="2">Uncharacterized protein</fullName>
    </submittedName>
</protein>
<proteinExistence type="predicted"/>
<reference evidence="2 3" key="2">
    <citation type="submission" date="2014-10" db="EMBL/GenBank/DDBJ databases">
        <title>Paracoccus sanguinis sp. nov., isolated from clinical specimens of New York State patients.</title>
        <authorList>
            <person name="Mingle L.A."/>
            <person name="Cole J.A."/>
            <person name="Lapierre P."/>
            <person name="Musser K.A."/>
        </authorList>
    </citation>
    <scope>NUCLEOTIDE SEQUENCE [LARGE SCALE GENOMIC DNA]</scope>
    <source>
        <strain evidence="2 3">5503</strain>
    </source>
</reference>
<dbReference type="Proteomes" id="UP000029858">
    <property type="component" value="Unassembled WGS sequence"/>
</dbReference>
<dbReference type="EMBL" id="JRKQ01000021">
    <property type="protein sequence ID" value="KGJ22750.1"/>
    <property type="molecule type" value="Genomic_DNA"/>
</dbReference>
<organism evidence="2 3">
    <name type="scientific">Paracoccus sanguinis</name>
    <dbReference type="NCBI Taxonomy" id="1545044"/>
    <lineage>
        <taxon>Bacteria</taxon>
        <taxon>Pseudomonadati</taxon>
        <taxon>Pseudomonadota</taxon>
        <taxon>Alphaproteobacteria</taxon>
        <taxon>Rhodobacterales</taxon>
        <taxon>Paracoccaceae</taxon>
        <taxon>Paracoccus</taxon>
    </lineage>
</organism>
<feature type="region of interest" description="Disordered" evidence="1">
    <location>
        <begin position="65"/>
        <end position="98"/>
    </location>
</feature>
<dbReference type="AlphaFoldDB" id="A0A099GIS5"/>
<evidence type="ECO:0000313" key="2">
    <source>
        <dbReference type="EMBL" id="KGJ22750.1"/>
    </source>
</evidence>
<reference evidence="2 3" key="1">
    <citation type="submission" date="2014-09" db="EMBL/GenBank/DDBJ databases">
        <authorList>
            <person name="McGinnis J.M."/>
            <person name="Wolfgang W.J."/>
        </authorList>
    </citation>
    <scope>NUCLEOTIDE SEQUENCE [LARGE SCALE GENOMIC DNA]</scope>
    <source>
        <strain evidence="2 3">5503</strain>
    </source>
</reference>
<gene>
    <name evidence="2" type="ORF">IX56_06345</name>
</gene>
<feature type="region of interest" description="Disordered" evidence="1">
    <location>
        <begin position="1"/>
        <end position="22"/>
    </location>
</feature>
<accession>A0A099GIS5</accession>
<name>A0A099GIS5_9RHOB</name>
<sequence length="98" mass="10656">MIPEPNHPPVRQGESALRQSHEDGFTAHCAVANVLQFAQQIDDGADPGHTLRAVRLIHELRDPLHNRGTADATTRMNKAPDEVRDGSCTASARQIPDG</sequence>